<dbReference type="Pfam" id="PF13472">
    <property type="entry name" value="Lipase_GDSL_2"/>
    <property type="match status" value="1"/>
</dbReference>
<dbReference type="InterPro" id="IPR036514">
    <property type="entry name" value="SGNH_hydro_sf"/>
</dbReference>
<evidence type="ECO:0000256" key="1">
    <source>
        <dbReference type="SAM" id="SignalP"/>
    </source>
</evidence>
<feature type="domain" description="SGNH hydrolase-type esterase" evidence="2">
    <location>
        <begin position="42"/>
        <end position="298"/>
    </location>
</feature>
<evidence type="ECO:0000313" key="3">
    <source>
        <dbReference type="EMBL" id="MBL1078830.1"/>
    </source>
</evidence>
<sequence>MTNSTRPAMLGAAAVTMAAALLSAPAPYAGAAPVDGGKSVVVMGDSFTANGDIAAALENTAPGAQPDCSHGATSWPTQLAQGMGLWDSSDFVDASCRGATLVSGPGYTLVHEAREVDAQGAFGPRTKAVLIQTGLNDSWGDNQVKLRQTLLNCVLDVIRGCGPEAAAEGRATDYRGLTTAEYVRRVKPVVDYVRFYAPNARIIFVGYPEMNAPGSNTWCINVLGVGQIVQQRAGSAIELWNRVDIAQREGAQQLGVEFFDARAVTAGHGLCTAEPWLAGILDPASEFMGTPVHPSARGDAEVAAGLQRMIAG</sequence>
<dbReference type="PANTHER" id="PTHR37981">
    <property type="entry name" value="LIPASE 2"/>
    <property type="match status" value="1"/>
</dbReference>
<keyword evidence="4" id="KW-1185">Reference proteome</keyword>
<dbReference type="Proteomes" id="UP000602198">
    <property type="component" value="Unassembled WGS sequence"/>
</dbReference>
<dbReference type="GO" id="GO:0016787">
    <property type="term" value="F:hydrolase activity"/>
    <property type="evidence" value="ECO:0007669"/>
    <property type="project" value="UniProtKB-KW"/>
</dbReference>
<accession>A0ABS1MDU1</accession>
<dbReference type="CDD" id="cd01823">
    <property type="entry name" value="SEST_like"/>
    <property type="match status" value="1"/>
</dbReference>
<keyword evidence="1" id="KW-0732">Signal</keyword>
<organism evidence="3 4">
    <name type="scientific">Nocardia acididurans</name>
    <dbReference type="NCBI Taxonomy" id="2802282"/>
    <lineage>
        <taxon>Bacteria</taxon>
        <taxon>Bacillati</taxon>
        <taxon>Actinomycetota</taxon>
        <taxon>Actinomycetes</taxon>
        <taxon>Mycobacteriales</taxon>
        <taxon>Nocardiaceae</taxon>
        <taxon>Nocardia</taxon>
    </lineage>
</organism>
<dbReference type="SUPFAM" id="SSF52266">
    <property type="entry name" value="SGNH hydrolase"/>
    <property type="match status" value="1"/>
</dbReference>
<reference evidence="3 4" key="1">
    <citation type="submission" date="2021-01" db="EMBL/GenBank/DDBJ databases">
        <title>WGS of actinomycetes isolated from Thailand.</title>
        <authorList>
            <person name="Thawai C."/>
        </authorList>
    </citation>
    <scope>NUCLEOTIDE SEQUENCE [LARGE SCALE GENOMIC DNA]</scope>
    <source>
        <strain evidence="3 4">LPG 2</strain>
    </source>
</reference>
<dbReference type="EMBL" id="JAERRJ010000013">
    <property type="protein sequence ID" value="MBL1078830.1"/>
    <property type="molecule type" value="Genomic_DNA"/>
</dbReference>
<dbReference type="PROSITE" id="PS51318">
    <property type="entry name" value="TAT"/>
    <property type="match status" value="1"/>
</dbReference>
<dbReference type="InterPro" id="IPR006311">
    <property type="entry name" value="TAT_signal"/>
</dbReference>
<name>A0ABS1MDU1_9NOCA</name>
<dbReference type="PANTHER" id="PTHR37981:SF1">
    <property type="entry name" value="SGNH HYDROLASE-TYPE ESTERASE DOMAIN-CONTAINING PROTEIN"/>
    <property type="match status" value="1"/>
</dbReference>
<evidence type="ECO:0000259" key="2">
    <source>
        <dbReference type="Pfam" id="PF13472"/>
    </source>
</evidence>
<dbReference type="RefSeq" id="WP_201954700.1">
    <property type="nucleotide sequence ID" value="NZ_JAERRJ010000013.1"/>
</dbReference>
<protein>
    <submittedName>
        <fullName evidence="3">SGNH/GDSL hydrolase family protein</fullName>
    </submittedName>
</protein>
<feature type="chain" id="PRO_5047052483" evidence="1">
    <location>
        <begin position="32"/>
        <end position="312"/>
    </location>
</feature>
<keyword evidence="3" id="KW-0378">Hydrolase</keyword>
<proteinExistence type="predicted"/>
<dbReference type="InterPro" id="IPR037460">
    <property type="entry name" value="SEST-like"/>
</dbReference>
<dbReference type="Gene3D" id="3.40.50.1110">
    <property type="entry name" value="SGNH hydrolase"/>
    <property type="match status" value="1"/>
</dbReference>
<gene>
    <name evidence="3" type="ORF">JK358_30950</name>
</gene>
<comment type="caution">
    <text evidence="3">The sequence shown here is derived from an EMBL/GenBank/DDBJ whole genome shotgun (WGS) entry which is preliminary data.</text>
</comment>
<evidence type="ECO:0000313" key="4">
    <source>
        <dbReference type="Proteomes" id="UP000602198"/>
    </source>
</evidence>
<feature type="signal peptide" evidence="1">
    <location>
        <begin position="1"/>
        <end position="31"/>
    </location>
</feature>
<dbReference type="InterPro" id="IPR013830">
    <property type="entry name" value="SGNH_hydro"/>
</dbReference>